<proteinExistence type="predicted"/>
<dbReference type="AlphaFoldDB" id="A0AAP0LU68"/>
<protein>
    <submittedName>
        <fullName evidence="1">Uncharacterized protein</fullName>
    </submittedName>
</protein>
<comment type="caution">
    <text evidence="1">The sequence shown here is derived from an EMBL/GenBank/DDBJ whole genome shotgun (WGS) entry which is preliminary data.</text>
</comment>
<dbReference type="EMBL" id="JBCGBO010000024">
    <property type="protein sequence ID" value="KAK9182786.1"/>
    <property type="molecule type" value="Genomic_DNA"/>
</dbReference>
<accession>A0AAP0LU68</accession>
<reference evidence="1 2" key="1">
    <citation type="submission" date="2024-05" db="EMBL/GenBank/DDBJ databases">
        <title>Haplotype-resolved chromosome-level genome assembly of Huyou (Citrus changshanensis).</title>
        <authorList>
            <person name="Miao C."/>
            <person name="Chen W."/>
            <person name="Wu Y."/>
            <person name="Wang L."/>
            <person name="Zhao S."/>
            <person name="Grierson D."/>
            <person name="Xu C."/>
            <person name="Chen K."/>
        </authorList>
    </citation>
    <scope>NUCLEOTIDE SEQUENCE [LARGE SCALE GENOMIC DNA]</scope>
    <source>
        <strain evidence="1">01-14</strain>
        <tissue evidence="1">Leaf</tissue>
    </source>
</reference>
<sequence>MPISVKHDLSKPKYLILHKILIQTSPSPFNPKHFKRTRVKTETRKHYNLRNREGFKLKAKIDDKRQGPCPALTRGLKILLLSPSPSSFSGDSKVMRFRTCNVDTSHANNIKDGCREANEGLSLQRYHSIKPQGKKRHSRRQRYILQTGLHLDLVKIVAHGQYMSKLEINAALHLPFACHRSNKHG</sequence>
<keyword evidence="2" id="KW-1185">Reference proteome</keyword>
<organism evidence="1 2">
    <name type="scientific">Citrus x changshan-huyou</name>
    <dbReference type="NCBI Taxonomy" id="2935761"/>
    <lineage>
        <taxon>Eukaryota</taxon>
        <taxon>Viridiplantae</taxon>
        <taxon>Streptophyta</taxon>
        <taxon>Embryophyta</taxon>
        <taxon>Tracheophyta</taxon>
        <taxon>Spermatophyta</taxon>
        <taxon>Magnoliopsida</taxon>
        <taxon>eudicotyledons</taxon>
        <taxon>Gunneridae</taxon>
        <taxon>Pentapetalae</taxon>
        <taxon>rosids</taxon>
        <taxon>malvids</taxon>
        <taxon>Sapindales</taxon>
        <taxon>Rutaceae</taxon>
        <taxon>Aurantioideae</taxon>
        <taxon>Citrus</taxon>
    </lineage>
</organism>
<evidence type="ECO:0000313" key="1">
    <source>
        <dbReference type="EMBL" id="KAK9182786.1"/>
    </source>
</evidence>
<evidence type="ECO:0000313" key="2">
    <source>
        <dbReference type="Proteomes" id="UP001428341"/>
    </source>
</evidence>
<name>A0AAP0LU68_9ROSI</name>
<gene>
    <name evidence="1" type="ORF">WN944_025932</name>
</gene>
<dbReference type="Proteomes" id="UP001428341">
    <property type="component" value="Unassembled WGS sequence"/>
</dbReference>